<dbReference type="InterPro" id="IPR002197">
    <property type="entry name" value="HTH_Fis"/>
</dbReference>
<reference evidence="6 7" key="1">
    <citation type="submission" date="2010-03" db="EMBL/GenBank/DDBJ databases">
        <title>Complete sequence of Sideroxydans lithotrophicus ES-1.</title>
        <authorList>
            <consortium name="US DOE Joint Genome Institute"/>
            <person name="Lucas S."/>
            <person name="Copeland A."/>
            <person name="Lapidus A."/>
            <person name="Cheng J.-F."/>
            <person name="Bruce D."/>
            <person name="Goodwin L."/>
            <person name="Pitluck S."/>
            <person name="Munk A.C."/>
            <person name="Detter J.C."/>
            <person name="Han C."/>
            <person name="Tapia R."/>
            <person name="Larimer F."/>
            <person name="Land M."/>
            <person name="Hauser L."/>
            <person name="Kyrpides N."/>
            <person name="Ivanova N."/>
            <person name="Emerson D."/>
            <person name="Woyke T."/>
        </authorList>
    </citation>
    <scope>NUCLEOTIDE SEQUENCE [LARGE SCALE GENOMIC DNA]</scope>
    <source>
        <strain evidence="6 7">ES-1</strain>
    </source>
</reference>
<accession>D5CP99</accession>
<evidence type="ECO:0000256" key="2">
    <source>
        <dbReference type="ARBA" id="ARBA00022840"/>
    </source>
</evidence>
<dbReference type="PROSITE" id="PS50045">
    <property type="entry name" value="SIGMA54_INTERACT_4"/>
    <property type="match status" value="1"/>
</dbReference>
<dbReference type="Pfam" id="PF08448">
    <property type="entry name" value="PAS_4"/>
    <property type="match status" value="1"/>
</dbReference>
<dbReference type="InterPro" id="IPR013656">
    <property type="entry name" value="PAS_4"/>
</dbReference>
<evidence type="ECO:0000256" key="1">
    <source>
        <dbReference type="ARBA" id="ARBA00022741"/>
    </source>
</evidence>
<dbReference type="InterPro" id="IPR002078">
    <property type="entry name" value="Sigma_54_int"/>
</dbReference>
<keyword evidence="1" id="KW-0547">Nucleotide-binding</keyword>
<dbReference type="eggNOG" id="COG3829">
    <property type="taxonomic scope" value="Bacteria"/>
</dbReference>
<dbReference type="InterPro" id="IPR009057">
    <property type="entry name" value="Homeodomain-like_sf"/>
</dbReference>
<dbReference type="SUPFAM" id="SSF46689">
    <property type="entry name" value="Homeodomain-like"/>
    <property type="match status" value="1"/>
</dbReference>
<evidence type="ECO:0000313" key="7">
    <source>
        <dbReference type="Proteomes" id="UP000001625"/>
    </source>
</evidence>
<sequence>MTATDNTQASSTTVPADLLNLLDSFPDPKILLDRQYRIIAANAAYRREFDSGQPVEGLFCYALSHHYDKPCDQAGETCPLRGAMESGEPNRVLHVHHTSSGREHVEVEVVPVKDDAGAAIYYMETMHSLRRAREGNGDRILVGYSRPFNRMLELAKRVAARESSVLLLGESGTGKELVAQAIHDMSPRASAPFVALECSGLTETLFESEMFGYEKGAFTGAVGSKVGLVEAVRGGTLFLDEVGDIPMSLQVKLLRLMEAGTYRRIGGVEPLRADFRLVAATHRDLAAMVQDGTFRQDLYFRINVFPIQLPPLRERAEDIPMLVETLLSRLETGRRVTLSDEAMSLLMRHDFPGNVRELRNILERALIMLDGNVIQLQHLYLDTMKSAKQENPAAGSFDEIAPLENLEMRYLAWATEHFQGDRKTLAERLGISERTLYRKLRNFDSIPPEIK</sequence>
<name>D5CP99_SIDLE</name>
<dbReference type="Gene3D" id="3.30.450.20">
    <property type="entry name" value="PAS domain"/>
    <property type="match status" value="1"/>
</dbReference>
<dbReference type="Proteomes" id="UP000001625">
    <property type="component" value="Chromosome"/>
</dbReference>
<dbReference type="GO" id="GO:0006355">
    <property type="term" value="P:regulation of DNA-templated transcription"/>
    <property type="evidence" value="ECO:0007669"/>
    <property type="project" value="InterPro"/>
</dbReference>
<dbReference type="Pfam" id="PF02954">
    <property type="entry name" value="HTH_8"/>
    <property type="match status" value="1"/>
</dbReference>
<dbReference type="STRING" id="580332.Slit_0801"/>
<dbReference type="SUPFAM" id="SSF52540">
    <property type="entry name" value="P-loop containing nucleoside triphosphate hydrolases"/>
    <property type="match status" value="1"/>
</dbReference>
<feature type="domain" description="Sigma-54 factor interaction" evidence="5">
    <location>
        <begin position="141"/>
        <end position="367"/>
    </location>
</feature>
<keyword evidence="7" id="KW-1185">Reference proteome</keyword>
<dbReference type="EMBL" id="CP001965">
    <property type="protein sequence ID" value="ADE11040.1"/>
    <property type="molecule type" value="Genomic_DNA"/>
</dbReference>
<dbReference type="InterPro" id="IPR035965">
    <property type="entry name" value="PAS-like_dom_sf"/>
</dbReference>
<dbReference type="PROSITE" id="PS00688">
    <property type="entry name" value="SIGMA54_INTERACT_3"/>
    <property type="match status" value="1"/>
</dbReference>
<evidence type="ECO:0000313" key="6">
    <source>
        <dbReference type="EMBL" id="ADE11040.1"/>
    </source>
</evidence>
<dbReference type="SUPFAM" id="SSF55785">
    <property type="entry name" value="PYP-like sensor domain (PAS domain)"/>
    <property type="match status" value="1"/>
</dbReference>
<dbReference type="GO" id="GO:0005524">
    <property type="term" value="F:ATP binding"/>
    <property type="evidence" value="ECO:0007669"/>
    <property type="project" value="UniProtKB-KW"/>
</dbReference>
<dbReference type="KEGG" id="slt:Slit_0801"/>
<dbReference type="HOGENOM" id="CLU_000445_8_1_4"/>
<dbReference type="Pfam" id="PF25601">
    <property type="entry name" value="AAA_lid_14"/>
    <property type="match status" value="1"/>
</dbReference>
<evidence type="ECO:0000256" key="3">
    <source>
        <dbReference type="ARBA" id="ARBA00023015"/>
    </source>
</evidence>
<dbReference type="InterPro" id="IPR027417">
    <property type="entry name" value="P-loop_NTPase"/>
</dbReference>
<dbReference type="Gene3D" id="1.10.8.60">
    <property type="match status" value="1"/>
</dbReference>
<dbReference type="Gene3D" id="1.10.10.60">
    <property type="entry name" value="Homeodomain-like"/>
    <property type="match status" value="1"/>
</dbReference>
<dbReference type="InterPro" id="IPR025662">
    <property type="entry name" value="Sigma_54_int_dom_ATP-bd_1"/>
</dbReference>
<proteinExistence type="predicted"/>
<dbReference type="AlphaFoldDB" id="D5CP99"/>
<dbReference type="Pfam" id="PF00158">
    <property type="entry name" value="Sigma54_activat"/>
    <property type="match status" value="1"/>
</dbReference>
<dbReference type="FunFam" id="3.40.50.300:FF:000006">
    <property type="entry name" value="DNA-binding transcriptional regulator NtrC"/>
    <property type="match status" value="1"/>
</dbReference>
<dbReference type="GO" id="GO:0043565">
    <property type="term" value="F:sequence-specific DNA binding"/>
    <property type="evidence" value="ECO:0007669"/>
    <property type="project" value="InterPro"/>
</dbReference>
<dbReference type="InterPro" id="IPR025944">
    <property type="entry name" value="Sigma_54_int_dom_CS"/>
</dbReference>
<evidence type="ECO:0000256" key="4">
    <source>
        <dbReference type="ARBA" id="ARBA00023163"/>
    </source>
</evidence>
<dbReference type="InterPro" id="IPR003593">
    <property type="entry name" value="AAA+_ATPase"/>
</dbReference>
<gene>
    <name evidence="6" type="ordered locus">Slit_0801</name>
</gene>
<dbReference type="PROSITE" id="PS00675">
    <property type="entry name" value="SIGMA54_INTERACT_1"/>
    <property type="match status" value="1"/>
</dbReference>
<dbReference type="OrthoDB" id="5288224at2"/>
<organism evidence="6 7">
    <name type="scientific">Sideroxydans lithotrophicus (strain ES-1)</name>
    <dbReference type="NCBI Taxonomy" id="580332"/>
    <lineage>
        <taxon>Bacteria</taxon>
        <taxon>Pseudomonadati</taxon>
        <taxon>Pseudomonadota</taxon>
        <taxon>Betaproteobacteria</taxon>
        <taxon>Nitrosomonadales</taxon>
        <taxon>Gallionellaceae</taxon>
        <taxon>Sideroxydans</taxon>
    </lineage>
</organism>
<keyword evidence="4" id="KW-0804">Transcription</keyword>
<dbReference type="InterPro" id="IPR058031">
    <property type="entry name" value="AAA_lid_NorR"/>
</dbReference>
<dbReference type="SMART" id="SM00382">
    <property type="entry name" value="AAA"/>
    <property type="match status" value="1"/>
</dbReference>
<keyword evidence="2" id="KW-0067">ATP-binding</keyword>
<dbReference type="PANTHER" id="PTHR32071">
    <property type="entry name" value="TRANSCRIPTIONAL REGULATORY PROTEIN"/>
    <property type="match status" value="1"/>
</dbReference>
<dbReference type="Gene3D" id="3.40.50.300">
    <property type="entry name" value="P-loop containing nucleotide triphosphate hydrolases"/>
    <property type="match status" value="1"/>
</dbReference>
<keyword evidence="3" id="KW-0805">Transcription regulation</keyword>
<dbReference type="CDD" id="cd00009">
    <property type="entry name" value="AAA"/>
    <property type="match status" value="1"/>
</dbReference>
<evidence type="ECO:0000259" key="5">
    <source>
        <dbReference type="PROSITE" id="PS50045"/>
    </source>
</evidence>
<dbReference type="RefSeq" id="WP_013028938.1">
    <property type="nucleotide sequence ID" value="NC_013959.1"/>
</dbReference>
<protein>
    <submittedName>
        <fullName evidence="6">PAS modulated sigma54 specific transcriptional regulator, Fis family</fullName>
    </submittedName>
</protein>